<dbReference type="Proteomes" id="UP000474757">
    <property type="component" value="Unassembled WGS sequence"/>
</dbReference>
<evidence type="ECO:0000256" key="1">
    <source>
        <dbReference type="ARBA" id="ARBA00010641"/>
    </source>
</evidence>
<name>A0A6B2JT76_9RHOB</name>
<evidence type="ECO:0000256" key="6">
    <source>
        <dbReference type="RuleBase" id="RU000716"/>
    </source>
</evidence>
<evidence type="ECO:0000256" key="4">
    <source>
        <dbReference type="ARBA" id="ARBA00023125"/>
    </source>
</evidence>
<dbReference type="CDD" id="cd06171">
    <property type="entry name" value="Sigma70_r4"/>
    <property type="match status" value="1"/>
</dbReference>
<dbReference type="EMBL" id="JAAGAB010000002">
    <property type="protein sequence ID" value="NDV01448.1"/>
    <property type="molecule type" value="Genomic_DNA"/>
</dbReference>
<dbReference type="GO" id="GO:0003677">
    <property type="term" value="F:DNA binding"/>
    <property type="evidence" value="ECO:0007669"/>
    <property type="project" value="UniProtKB-KW"/>
</dbReference>
<dbReference type="PANTHER" id="PTHR43133">
    <property type="entry name" value="RNA POLYMERASE ECF-TYPE SIGMA FACTO"/>
    <property type="match status" value="1"/>
</dbReference>
<dbReference type="InterPro" id="IPR036388">
    <property type="entry name" value="WH-like_DNA-bd_sf"/>
</dbReference>
<dbReference type="InterPro" id="IPR000838">
    <property type="entry name" value="RNA_pol_sigma70_ECF_CS"/>
</dbReference>
<dbReference type="Gene3D" id="1.10.10.10">
    <property type="entry name" value="Winged helix-like DNA-binding domain superfamily/Winged helix DNA-binding domain"/>
    <property type="match status" value="1"/>
</dbReference>
<feature type="region of interest" description="Disordered" evidence="7">
    <location>
        <begin position="1"/>
        <end position="22"/>
    </location>
</feature>
<gene>
    <name evidence="10" type="ORF">GZA08_10775</name>
</gene>
<accession>A0A6B2JT76</accession>
<keyword evidence="5 6" id="KW-0804">Transcription</keyword>
<dbReference type="GO" id="GO:0006352">
    <property type="term" value="P:DNA-templated transcription initiation"/>
    <property type="evidence" value="ECO:0007669"/>
    <property type="project" value="InterPro"/>
</dbReference>
<dbReference type="InterPro" id="IPR013249">
    <property type="entry name" value="RNA_pol_sigma70_r4_t2"/>
</dbReference>
<dbReference type="GO" id="GO:0016987">
    <property type="term" value="F:sigma factor activity"/>
    <property type="evidence" value="ECO:0007669"/>
    <property type="project" value="UniProtKB-KW"/>
</dbReference>
<dbReference type="NCBIfam" id="NF009199">
    <property type="entry name" value="PRK12547.1"/>
    <property type="match status" value="1"/>
</dbReference>
<dbReference type="InterPro" id="IPR013324">
    <property type="entry name" value="RNA_pol_sigma_r3/r4-like"/>
</dbReference>
<keyword evidence="3 6" id="KW-0731">Sigma factor</keyword>
<dbReference type="Gene3D" id="1.10.1740.10">
    <property type="match status" value="1"/>
</dbReference>
<evidence type="ECO:0000313" key="11">
    <source>
        <dbReference type="Proteomes" id="UP000474757"/>
    </source>
</evidence>
<organism evidence="10 11">
    <name type="scientific">Pseudoroseicyclus tamaricis</name>
    <dbReference type="NCBI Taxonomy" id="2705421"/>
    <lineage>
        <taxon>Bacteria</taxon>
        <taxon>Pseudomonadati</taxon>
        <taxon>Pseudomonadota</taxon>
        <taxon>Alphaproteobacteria</taxon>
        <taxon>Rhodobacterales</taxon>
        <taxon>Paracoccaceae</taxon>
        <taxon>Pseudoroseicyclus</taxon>
    </lineage>
</organism>
<keyword evidence="4 6" id="KW-0238">DNA-binding</keyword>
<dbReference type="AlphaFoldDB" id="A0A6B2JT76"/>
<dbReference type="InterPro" id="IPR014284">
    <property type="entry name" value="RNA_pol_sigma-70_dom"/>
</dbReference>
<dbReference type="PROSITE" id="PS01063">
    <property type="entry name" value="SIGMA70_ECF"/>
    <property type="match status" value="1"/>
</dbReference>
<dbReference type="NCBIfam" id="NF009198">
    <property type="entry name" value="PRK12546.1"/>
    <property type="match status" value="1"/>
</dbReference>
<reference evidence="10 11" key="1">
    <citation type="submission" date="2020-02" db="EMBL/GenBank/DDBJ databases">
        <title>Pseudoroseicyclus tamarix, sp. nov., isolated from offshore sediment of a Tamarix chinensis forest.</title>
        <authorList>
            <person name="Gai Y."/>
        </authorList>
    </citation>
    <scope>NUCLEOTIDE SEQUENCE [LARGE SCALE GENOMIC DNA]</scope>
    <source>
        <strain evidence="10 11">CLL3-39</strain>
    </source>
</reference>
<sequence>MKSGRKPPRDHQPVPGGLDPRDEILHHLPSLRAFAVSLTRNSSAADDLVQDTIVNAWRAIDSFKPGTNMRAWLFTILRNAFYSGRRKMKYEVADADGAMAATLSVKPQHDGRLALNDFRKAFTELPDEQREALVLVGASGMTYEEAAATCGVAVGTIKSRVFRGRARLVEILQLNDDEPLEMTDSATLAVVTDGRQSRKAAF</sequence>
<dbReference type="Pfam" id="PF08281">
    <property type="entry name" value="Sigma70_r4_2"/>
    <property type="match status" value="1"/>
</dbReference>
<dbReference type="PANTHER" id="PTHR43133:SF25">
    <property type="entry name" value="RNA POLYMERASE SIGMA FACTOR RFAY-RELATED"/>
    <property type="match status" value="1"/>
</dbReference>
<evidence type="ECO:0000256" key="5">
    <source>
        <dbReference type="ARBA" id="ARBA00023163"/>
    </source>
</evidence>
<evidence type="ECO:0000313" key="10">
    <source>
        <dbReference type="EMBL" id="NDV01448.1"/>
    </source>
</evidence>
<dbReference type="InterPro" id="IPR039425">
    <property type="entry name" value="RNA_pol_sigma-70-like"/>
</dbReference>
<evidence type="ECO:0000259" key="8">
    <source>
        <dbReference type="Pfam" id="PF04542"/>
    </source>
</evidence>
<keyword evidence="11" id="KW-1185">Reference proteome</keyword>
<keyword evidence="2 6" id="KW-0805">Transcription regulation</keyword>
<evidence type="ECO:0000256" key="7">
    <source>
        <dbReference type="SAM" id="MobiDB-lite"/>
    </source>
</evidence>
<feature type="domain" description="RNA polymerase sigma factor 70 region 4 type 2" evidence="9">
    <location>
        <begin position="117"/>
        <end position="168"/>
    </location>
</feature>
<evidence type="ECO:0000259" key="9">
    <source>
        <dbReference type="Pfam" id="PF08281"/>
    </source>
</evidence>
<proteinExistence type="inferred from homology"/>
<evidence type="ECO:0000256" key="3">
    <source>
        <dbReference type="ARBA" id="ARBA00023082"/>
    </source>
</evidence>
<dbReference type="NCBIfam" id="TIGR02937">
    <property type="entry name" value="sigma70-ECF"/>
    <property type="match status" value="1"/>
</dbReference>
<protein>
    <recommendedName>
        <fullName evidence="6">RNA polymerase sigma factor</fullName>
    </recommendedName>
</protein>
<comment type="similarity">
    <text evidence="1 6">Belongs to the sigma-70 factor family. ECF subfamily.</text>
</comment>
<feature type="domain" description="RNA polymerase sigma-70 region 2" evidence="8">
    <location>
        <begin position="25"/>
        <end position="87"/>
    </location>
</feature>
<comment type="caution">
    <text evidence="10">The sequence shown here is derived from an EMBL/GenBank/DDBJ whole genome shotgun (WGS) entry which is preliminary data.</text>
</comment>
<dbReference type="InterPro" id="IPR013325">
    <property type="entry name" value="RNA_pol_sigma_r2"/>
</dbReference>
<dbReference type="SUPFAM" id="SSF88659">
    <property type="entry name" value="Sigma3 and sigma4 domains of RNA polymerase sigma factors"/>
    <property type="match status" value="1"/>
</dbReference>
<dbReference type="RefSeq" id="WP_163893378.1">
    <property type="nucleotide sequence ID" value="NZ_JAAFYS010000002.1"/>
</dbReference>
<dbReference type="Pfam" id="PF04542">
    <property type="entry name" value="Sigma70_r2"/>
    <property type="match status" value="1"/>
</dbReference>
<dbReference type="SUPFAM" id="SSF88946">
    <property type="entry name" value="Sigma2 domain of RNA polymerase sigma factors"/>
    <property type="match status" value="1"/>
</dbReference>
<evidence type="ECO:0000256" key="2">
    <source>
        <dbReference type="ARBA" id="ARBA00023015"/>
    </source>
</evidence>
<dbReference type="InterPro" id="IPR007627">
    <property type="entry name" value="RNA_pol_sigma70_r2"/>
</dbReference>